<keyword evidence="3" id="KW-1185">Reference proteome</keyword>
<dbReference type="InterPro" id="IPR011250">
    <property type="entry name" value="OMP/PagP_B-barrel"/>
</dbReference>
<accession>A0ABM9N8R7</accession>
<keyword evidence="1" id="KW-0732">Signal</keyword>
<proteinExistence type="predicted"/>
<dbReference type="EMBL" id="CAWVOK010000018">
    <property type="protein sequence ID" value="CAK8162905.1"/>
    <property type="molecule type" value="Genomic_DNA"/>
</dbReference>
<sequence length="225" mass="24879">MSKALFLIILLFANFSYAYKGDFSTSFSVGSFFFPNTETGEFTSDSKFVKNGNFNLDFDNKFFALEGAANYEITDIVAIAANGIFVQNKVNTAFIPKVSDSSGTPFDHSSNVACGFINVTMKFDNKLDIAPFLGIGAGMSSVSFFIYNSINLAYQGFAGMELPLTSNVLLTSYIRYIQFNKVNFKVSSVSYIDSLKVKQTEAVDGRFEFDSIKAVFVNMGIKFVF</sequence>
<evidence type="ECO:0000313" key="3">
    <source>
        <dbReference type="Proteomes" id="UP001314181"/>
    </source>
</evidence>
<reference evidence="2 3" key="1">
    <citation type="submission" date="2024-01" db="EMBL/GenBank/DDBJ databases">
        <authorList>
            <person name="Kunselman E."/>
        </authorList>
    </citation>
    <scope>NUCLEOTIDE SEQUENCE [LARGE SCALE GENOMIC DNA]</scope>
    <source>
        <strain evidence="2">2 abalone samples</strain>
    </source>
</reference>
<protein>
    <recommendedName>
        <fullName evidence="4">Outer membrane protein</fullName>
    </recommendedName>
</protein>
<feature type="signal peptide" evidence="1">
    <location>
        <begin position="1"/>
        <end position="18"/>
    </location>
</feature>
<dbReference type="SUPFAM" id="SSF56925">
    <property type="entry name" value="OMPA-like"/>
    <property type="match status" value="1"/>
</dbReference>
<dbReference type="Proteomes" id="UP001314181">
    <property type="component" value="Unassembled WGS sequence"/>
</dbReference>
<organism evidence="2 3">
    <name type="scientific">Candidatus Xenohaliotis californiensis</name>
    <dbReference type="NCBI Taxonomy" id="84677"/>
    <lineage>
        <taxon>Bacteria</taxon>
        <taxon>Pseudomonadati</taxon>
        <taxon>Pseudomonadota</taxon>
        <taxon>Alphaproteobacteria</taxon>
        <taxon>Rickettsiales</taxon>
        <taxon>Anaplasmataceae</taxon>
        <taxon>Candidatus Xenohaliotis</taxon>
    </lineage>
</organism>
<evidence type="ECO:0000313" key="2">
    <source>
        <dbReference type="EMBL" id="CAK8162905.1"/>
    </source>
</evidence>
<comment type="caution">
    <text evidence="2">The sequence shown here is derived from an EMBL/GenBank/DDBJ whole genome shotgun (WGS) entry which is preliminary data.</text>
</comment>
<dbReference type="RefSeq" id="WP_338363913.1">
    <property type="nucleotide sequence ID" value="NZ_CAWVOK010000018.1"/>
</dbReference>
<evidence type="ECO:0000256" key="1">
    <source>
        <dbReference type="SAM" id="SignalP"/>
    </source>
</evidence>
<gene>
    <name evidence="2" type="ORF">CAXC1_260013</name>
</gene>
<dbReference type="Gene3D" id="2.40.160.20">
    <property type="match status" value="1"/>
</dbReference>
<name>A0ABM9N8R7_9RICK</name>
<feature type="chain" id="PRO_5046378169" description="Outer membrane protein" evidence="1">
    <location>
        <begin position="19"/>
        <end position="225"/>
    </location>
</feature>
<evidence type="ECO:0008006" key="4">
    <source>
        <dbReference type="Google" id="ProtNLM"/>
    </source>
</evidence>